<name>A0A1Q8ZK19_SYMMI</name>
<comment type="caution">
    <text evidence="13">The sequence shown here is derived from an EMBL/GenBank/DDBJ whole genome shotgun (WGS) entry which is preliminary data.</text>
</comment>
<evidence type="ECO:0000256" key="4">
    <source>
        <dbReference type="ARBA" id="ARBA00022692"/>
    </source>
</evidence>
<dbReference type="SUPFAM" id="SSF81324">
    <property type="entry name" value="Voltage-gated potassium channels"/>
    <property type="match status" value="1"/>
</dbReference>
<protein>
    <submittedName>
        <fullName evidence="13">Putative potassium channel protein</fullName>
    </submittedName>
</protein>
<evidence type="ECO:0000256" key="1">
    <source>
        <dbReference type="ARBA" id="ARBA00004141"/>
    </source>
</evidence>
<evidence type="ECO:0000256" key="8">
    <source>
        <dbReference type="ARBA" id="ARBA00023065"/>
    </source>
</evidence>
<evidence type="ECO:0000256" key="6">
    <source>
        <dbReference type="ARBA" id="ARBA00022958"/>
    </source>
</evidence>
<feature type="domain" description="Ion transport" evidence="12">
    <location>
        <begin position="37"/>
        <end position="183"/>
    </location>
</feature>
<dbReference type="Pfam" id="PF00520">
    <property type="entry name" value="Ion_trans"/>
    <property type="match status" value="1"/>
</dbReference>
<keyword evidence="9 11" id="KW-0472">Membrane</keyword>
<accession>A0A1Q8ZK19</accession>
<dbReference type="GO" id="GO:0001508">
    <property type="term" value="P:action potential"/>
    <property type="evidence" value="ECO:0007669"/>
    <property type="project" value="TreeGrafter"/>
</dbReference>
<evidence type="ECO:0000313" key="14">
    <source>
        <dbReference type="Proteomes" id="UP000186817"/>
    </source>
</evidence>
<evidence type="ECO:0000256" key="9">
    <source>
        <dbReference type="ARBA" id="ARBA00023136"/>
    </source>
</evidence>
<dbReference type="EMBL" id="LSRX01008967">
    <property type="protein sequence ID" value="OLP38741.1"/>
    <property type="molecule type" value="Genomic_DNA"/>
</dbReference>
<evidence type="ECO:0000256" key="10">
    <source>
        <dbReference type="ARBA" id="ARBA00023303"/>
    </source>
</evidence>
<dbReference type="InterPro" id="IPR003937">
    <property type="entry name" value="K_chnl_volt-dep_KCNQ"/>
</dbReference>
<evidence type="ECO:0000313" key="13">
    <source>
        <dbReference type="EMBL" id="OLP38741.1"/>
    </source>
</evidence>
<evidence type="ECO:0000256" key="5">
    <source>
        <dbReference type="ARBA" id="ARBA00022826"/>
    </source>
</evidence>
<evidence type="ECO:0000256" key="11">
    <source>
        <dbReference type="SAM" id="Phobius"/>
    </source>
</evidence>
<dbReference type="GO" id="GO:0005249">
    <property type="term" value="F:voltage-gated potassium channel activity"/>
    <property type="evidence" value="ECO:0007669"/>
    <property type="project" value="InterPro"/>
</dbReference>
<dbReference type="PANTHER" id="PTHR11537:SF254">
    <property type="entry name" value="POTASSIUM VOLTAGE-GATED CHANNEL PROTEIN SHAB"/>
    <property type="match status" value="1"/>
</dbReference>
<proteinExistence type="predicted"/>
<dbReference type="Gene3D" id="1.10.287.70">
    <property type="match status" value="1"/>
</dbReference>
<evidence type="ECO:0000256" key="3">
    <source>
        <dbReference type="ARBA" id="ARBA00022538"/>
    </source>
</evidence>
<reference evidence="13 14" key="1">
    <citation type="submission" date="2016-02" db="EMBL/GenBank/DDBJ databases">
        <title>Genome analysis of coral dinoflagellate symbionts highlights evolutionary adaptations to a symbiotic lifestyle.</title>
        <authorList>
            <person name="Aranda M."/>
            <person name="Li Y."/>
            <person name="Liew Y.J."/>
            <person name="Baumgarten S."/>
            <person name="Simakov O."/>
            <person name="Wilson M."/>
            <person name="Piel J."/>
            <person name="Ashoor H."/>
            <person name="Bougouffa S."/>
            <person name="Bajic V.B."/>
            <person name="Ryu T."/>
            <person name="Ravasi T."/>
            <person name="Bayer T."/>
            <person name="Micklem G."/>
            <person name="Kim H."/>
            <person name="Bhak J."/>
            <person name="Lajeunesse T.C."/>
            <person name="Voolstra C.R."/>
        </authorList>
    </citation>
    <scope>NUCLEOTIDE SEQUENCE [LARGE SCALE GENOMIC DNA]</scope>
    <source>
        <strain evidence="13 14">CCMP2467</strain>
    </source>
</reference>
<keyword evidence="5" id="KW-0631">Potassium channel</keyword>
<dbReference type="InterPro" id="IPR005821">
    <property type="entry name" value="Ion_trans_dom"/>
</dbReference>
<evidence type="ECO:0000256" key="2">
    <source>
        <dbReference type="ARBA" id="ARBA00022448"/>
    </source>
</evidence>
<dbReference type="PRINTS" id="PR01459">
    <property type="entry name" value="KCNQCHANNEL"/>
</dbReference>
<dbReference type="AlphaFoldDB" id="A0A1Q8ZK19"/>
<feature type="transmembrane region" description="Helical" evidence="11">
    <location>
        <begin position="62"/>
        <end position="81"/>
    </location>
</feature>
<dbReference type="OrthoDB" id="415460at2759"/>
<keyword evidence="7 11" id="KW-1133">Transmembrane helix</keyword>
<dbReference type="Proteomes" id="UP000186817">
    <property type="component" value="Unassembled WGS sequence"/>
</dbReference>
<gene>
    <name evidence="13" type="ORF">AK812_SmicGene48824</name>
</gene>
<keyword evidence="10 13" id="KW-0407">Ion channel</keyword>
<sequence>MSDLPLRNKTPLRHHLYCYLEPTVWPGKGLSPVNKVLAVLIALATAAAILESEPVILTGRESVFFIVEAVFTVLFAIEYLLRLWVAGENARYSGIAGRLRYMATPAAIMDFLAILPLLLTTFGTEAFLLRLFRLTRILRVARLGRFSRAFEAISQALHSRRFELMMSAGIAGMLLLFSSTVLYLVE</sequence>
<keyword evidence="6" id="KW-0630">Potassium</keyword>
<dbReference type="InterPro" id="IPR028325">
    <property type="entry name" value="VG_K_chnl"/>
</dbReference>
<dbReference type="PANTHER" id="PTHR11537">
    <property type="entry name" value="VOLTAGE-GATED POTASSIUM CHANNEL"/>
    <property type="match status" value="1"/>
</dbReference>
<keyword evidence="14" id="KW-1185">Reference proteome</keyword>
<feature type="transmembrane region" description="Helical" evidence="11">
    <location>
        <begin position="32"/>
        <end position="50"/>
    </location>
</feature>
<keyword evidence="8" id="KW-0406">Ion transport</keyword>
<keyword evidence="4 11" id="KW-0812">Transmembrane</keyword>
<keyword evidence="2" id="KW-0813">Transport</keyword>
<feature type="non-terminal residue" evidence="13">
    <location>
        <position position="186"/>
    </location>
</feature>
<dbReference type="GO" id="GO:0008076">
    <property type="term" value="C:voltage-gated potassium channel complex"/>
    <property type="evidence" value="ECO:0007669"/>
    <property type="project" value="InterPro"/>
</dbReference>
<evidence type="ECO:0000256" key="7">
    <source>
        <dbReference type="ARBA" id="ARBA00022989"/>
    </source>
</evidence>
<evidence type="ECO:0000259" key="12">
    <source>
        <dbReference type="Pfam" id="PF00520"/>
    </source>
</evidence>
<feature type="transmembrane region" description="Helical" evidence="11">
    <location>
        <begin position="164"/>
        <end position="185"/>
    </location>
</feature>
<organism evidence="13 14">
    <name type="scientific">Symbiodinium microadriaticum</name>
    <name type="common">Dinoflagellate</name>
    <name type="synonym">Zooxanthella microadriatica</name>
    <dbReference type="NCBI Taxonomy" id="2951"/>
    <lineage>
        <taxon>Eukaryota</taxon>
        <taxon>Sar</taxon>
        <taxon>Alveolata</taxon>
        <taxon>Dinophyceae</taxon>
        <taxon>Suessiales</taxon>
        <taxon>Symbiodiniaceae</taxon>
        <taxon>Symbiodinium</taxon>
    </lineage>
</organism>
<comment type="subcellular location">
    <subcellularLocation>
        <location evidence="1">Membrane</location>
        <topology evidence="1">Multi-pass membrane protein</topology>
    </subcellularLocation>
</comment>
<dbReference type="PRINTS" id="PR00169">
    <property type="entry name" value="KCHANNEL"/>
</dbReference>
<feature type="transmembrane region" description="Helical" evidence="11">
    <location>
        <begin position="101"/>
        <end position="129"/>
    </location>
</feature>
<keyword evidence="3" id="KW-0633">Potassium transport</keyword>